<gene>
    <name evidence="1" type="ORF">CEXT_726001</name>
</gene>
<comment type="caution">
    <text evidence="1">The sequence shown here is derived from an EMBL/GenBank/DDBJ whole genome shotgun (WGS) entry which is preliminary data.</text>
</comment>
<reference evidence="1 2" key="1">
    <citation type="submission" date="2021-06" db="EMBL/GenBank/DDBJ databases">
        <title>Caerostris extrusa draft genome.</title>
        <authorList>
            <person name="Kono N."/>
            <person name="Arakawa K."/>
        </authorList>
    </citation>
    <scope>NUCLEOTIDE SEQUENCE [LARGE SCALE GENOMIC DNA]</scope>
</reference>
<accession>A0AAV4M6X8</accession>
<evidence type="ECO:0000313" key="2">
    <source>
        <dbReference type="Proteomes" id="UP001054945"/>
    </source>
</evidence>
<organism evidence="1 2">
    <name type="scientific">Caerostris extrusa</name>
    <name type="common">Bark spider</name>
    <name type="synonym">Caerostris bankana</name>
    <dbReference type="NCBI Taxonomy" id="172846"/>
    <lineage>
        <taxon>Eukaryota</taxon>
        <taxon>Metazoa</taxon>
        <taxon>Ecdysozoa</taxon>
        <taxon>Arthropoda</taxon>
        <taxon>Chelicerata</taxon>
        <taxon>Arachnida</taxon>
        <taxon>Araneae</taxon>
        <taxon>Araneomorphae</taxon>
        <taxon>Entelegynae</taxon>
        <taxon>Araneoidea</taxon>
        <taxon>Araneidae</taxon>
        <taxon>Caerostris</taxon>
    </lineage>
</organism>
<name>A0AAV4M6X8_CAEEX</name>
<protein>
    <submittedName>
        <fullName evidence="1">Uncharacterized protein</fullName>
    </submittedName>
</protein>
<dbReference type="Proteomes" id="UP001054945">
    <property type="component" value="Unassembled WGS sequence"/>
</dbReference>
<sequence>MIVCEVAENVLRIGTQDSRVGGGGIESLKTDPVPGAAPRTLINHLGIPKRIMPSSEHRGITGVGLAGRISHLNVESEVFTYRQE</sequence>
<dbReference type="AlphaFoldDB" id="A0AAV4M6X8"/>
<evidence type="ECO:0000313" key="1">
    <source>
        <dbReference type="EMBL" id="GIX67166.1"/>
    </source>
</evidence>
<proteinExistence type="predicted"/>
<dbReference type="EMBL" id="BPLR01001855">
    <property type="protein sequence ID" value="GIX67166.1"/>
    <property type="molecule type" value="Genomic_DNA"/>
</dbReference>
<keyword evidence="2" id="KW-1185">Reference proteome</keyword>